<dbReference type="PANTHER" id="PTHR38011">
    <property type="entry name" value="DIHYDROFOLATE REDUCTASE FAMILY PROTEIN (AFU_ORTHOLOGUE AFUA_8G06820)"/>
    <property type="match status" value="1"/>
</dbReference>
<organism evidence="2 3">
    <name type="scientific">Flagellimonas meridianipacifica</name>
    <dbReference type="NCBI Taxonomy" id="1080225"/>
    <lineage>
        <taxon>Bacteria</taxon>
        <taxon>Pseudomonadati</taxon>
        <taxon>Bacteroidota</taxon>
        <taxon>Flavobacteriia</taxon>
        <taxon>Flavobacteriales</taxon>
        <taxon>Flavobacteriaceae</taxon>
        <taxon>Flagellimonas</taxon>
    </lineage>
</organism>
<dbReference type="InterPro" id="IPR002734">
    <property type="entry name" value="RibDG_C"/>
</dbReference>
<evidence type="ECO:0000313" key="3">
    <source>
        <dbReference type="Proteomes" id="UP000237640"/>
    </source>
</evidence>
<dbReference type="PANTHER" id="PTHR38011:SF2">
    <property type="entry name" value="BIFUNCTIONAL DEAMINASE-REDUCTASE DOMAIN PROTEIN"/>
    <property type="match status" value="1"/>
</dbReference>
<dbReference type="AlphaFoldDB" id="A0A2T0MIK8"/>
<dbReference type="OrthoDB" id="195113at2"/>
<feature type="domain" description="Bacterial bifunctional deaminase-reductase C-terminal" evidence="1">
    <location>
        <begin position="3"/>
        <end position="186"/>
    </location>
</feature>
<dbReference type="Pfam" id="PF01872">
    <property type="entry name" value="RibD_C"/>
    <property type="match status" value="1"/>
</dbReference>
<evidence type="ECO:0000313" key="2">
    <source>
        <dbReference type="EMBL" id="PRX57385.1"/>
    </source>
</evidence>
<dbReference type="SUPFAM" id="SSF53597">
    <property type="entry name" value="Dihydrofolate reductase-like"/>
    <property type="match status" value="1"/>
</dbReference>
<gene>
    <name evidence="2" type="ORF">CLV81_1389</name>
</gene>
<name>A0A2T0MIK8_9FLAO</name>
<dbReference type="GO" id="GO:0008703">
    <property type="term" value="F:5-amino-6-(5-phosphoribosylamino)uracil reductase activity"/>
    <property type="evidence" value="ECO:0007669"/>
    <property type="project" value="InterPro"/>
</dbReference>
<dbReference type="Proteomes" id="UP000237640">
    <property type="component" value="Unassembled WGS sequence"/>
</dbReference>
<dbReference type="InterPro" id="IPR050765">
    <property type="entry name" value="Riboflavin_Biosynth_HTPR"/>
</dbReference>
<protein>
    <submittedName>
        <fullName evidence="2">Dihydrofolate reductase</fullName>
    </submittedName>
</protein>
<comment type="caution">
    <text evidence="2">The sequence shown here is derived from an EMBL/GenBank/DDBJ whole genome shotgun (WGS) entry which is preliminary data.</text>
</comment>
<dbReference type="InterPro" id="IPR024072">
    <property type="entry name" value="DHFR-like_dom_sf"/>
</dbReference>
<proteinExistence type="predicted"/>
<dbReference type="Gene3D" id="3.40.430.10">
    <property type="entry name" value="Dihydrofolate Reductase, subunit A"/>
    <property type="match status" value="1"/>
</dbReference>
<reference evidence="2 3" key="1">
    <citation type="submission" date="2018-03" db="EMBL/GenBank/DDBJ databases">
        <title>Genomic Encyclopedia of Archaeal and Bacterial Type Strains, Phase II (KMG-II): from individual species to whole genera.</title>
        <authorList>
            <person name="Goeker M."/>
        </authorList>
    </citation>
    <scope>NUCLEOTIDE SEQUENCE [LARGE SCALE GENOMIC DNA]</scope>
    <source>
        <strain evidence="2 3">DSM 25027</strain>
    </source>
</reference>
<dbReference type="GO" id="GO:0009231">
    <property type="term" value="P:riboflavin biosynthetic process"/>
    <property type="evidence" value="ECO:0007669"/>
    <property type="project" value="InterPro"/>
</dbReference>
<sequence length="198" mass="22602">MRKLAILTFQSLDGVMQAPSSPEEDKSNDFTKGGWANPYWDEVMQQVMKEAMAEPYDLLLGRKTYDIFASHFPNATEENLVAQKLNNASKYVVSSTLDKPLWKNTIYLKGNINEELKKLKEGEGPLLQVHGSWELIQELLKQNLIDEFRVWTFPVVLGKGKRLFSGGHLPLNLKLIKSEKCENGVVMNIYKSKRQVQS</sequence>
<evidence type="ECO:0000259" key="1">
    <source>
        <dbReference type="Pfam" id="PF01872"/>
    </source>
</evidence>
<dbReference type="RefSeq" id="WP_106144284.1">
    <property type="nucleotide sequence ID" value="NZ_PVYX01000001.1"/>
</dbReference>
<keyword evidence="3" id="KW-1185">Reference proteome</keyword>
<dbReference type="EMBL" id="PVYX01000001">
    <property type="protein sequence ID" value="PRX57385.1"/>
    <property type="molecule type" value="Genomic_DNA"/>
</dbReference>
<accession>A0A2T0MIK8</accession>